<comment type="caution">
    <text evidence="1">The sequence shown here is derived from an EMBL/GenBank/DDBJ whole genome shotgun (WGS) entry which is preliminary data.</text>
</comment>
<evidence type="ECO:0000313" key="2">
    <source>
        <dbReference type="Proteomes" id="UP000887159"/>
    </source>
</evidence>
<protein>
    <submittedName>
        <fullName evidence="1">Transposable element Tc1 transposase</fullName>
    </submittedName>
</protein>
<dbReference type="AlphaFoldDB" id="A0A8X6SA45"/>
<dbReference type="GO" id="GO:0003676">
    <property type="term" value="F:nucleic acid binding"/>
    <property type="evidence" value="ECO:0007669"/>
    <property type="project" value="InterPro"/>
</dbReference>
<accession>A0A8X6SA45</accession>
<sequence>MAWAGIMADRYTDVHVFDRGVLTGQWYRNEILALYLRLFRGSYRPNFLFMDDNALPHSSQLVDEFLRSEAQRQASVTIDELKSALVHEWV</sequence>
<name>A0A8X6SA45_TRICX</name>
<dbReference type="Proteomes" id="UP000887159">
    <property type="component" value="Unassembled WGS sequence"/>
</dbReference>
<dbReference type="InterPro" id="IPR036397">
    <property type="entry name" value="RNaseH_sf"/>
</dbReference>
<evidence type="ECO:0000313" key="1">
    <source>
        <dbReference type="EMBL" id="GFY07540.1"/>
    </source>
</evidence>
<organism evidence="1 2">
    <name type="scientific">Trichonephila clavipes</name>
    <name type="common">Golden silk orbweaver</name>
    <name type="synonym">Nephila clavipes</name>
    <dbReference type="NCBI Taxonomy" id="2585209"/>
    <lineage>
        <taxon>Eukaryota</taxon>
        <taxon>Metazoa</taxon>
        <taxon>Ecdysozoa</taxon>
        <taxon>Arthropoda</taxon>
        <taxon>Chelicerata</taxon>
        <taxon>Arachnida</taxon>
        <taxon>Araneae</taxon>
        <taxon>Araneomorphae</taxon>
        <taxon>Entelegynae</taxon>
        <taxon>Araneoidea</taxon>
        <taxon>Nephilidae</taxon>
        <taxon>Trichonephila</taxon>
    </lineage>
</organism>
<dbReference type="Gene3D" id="3.30.420.10">
    <property type="entry name" value="Ribonuclease H-like superfamily/Ribonuclease H"/>
    <property type="match status" value="1"/>
</dbReference>
<keyword evidence="2" id="KW-1185">Reference proteome</keyword>
<proteinExistence type="predicted"/>
<reference evidence="1" key="1">
    <citation type="submission" date="2020-08" db="EMBL/GenBank/DDBJ databases">
        <title>Multicomponent nature underlies the extraordinary mechanical properties of spider dragline silk.</title>
        <authorList>
            <person name="Kono N."/>
            <person name="Nakamura H."/>
            <person name="Mori M."/>
            <person name="Yoshida Y."/>
            <person name="Ohtoshi R."/>
            <person name="Malay A.D."/>
            <person name="Moran D.A.P."/>
            <person name="Tomita M."/>
            <person name="Numata K."/>
            <person name="Arakawa K."/>
        </authorList>
    </citation>
    <scope>NUCLEOTIDE SEQUENCE</scope>
</reference>
<gene>
    <name evidence="1" type="primary">X975_24053</name>
    <name evidence="1" type="ORF">TNCV_3650471</name>
</gene>
<dbReference type="EMBL" id="BMAU01021275">
    <property type="protein sequence ID" value="GFY07540.1"/>
    <property type="molecule type" value="Genomic_DNA"/>
</dbReference>